<comment type="caution">
    <text evidence="2">The sequence shown here is derived from an EMBL/GenBank/DDBJ whole genome shotgun (WGS) entry which is preliminary data.</text>
</comment>
<proteinExistence type="predicted"/>
<dbReference type="Proteomes" id="UP000606194">
    <property type="component" value="Unassembled WGS sequence"/>
</dbReference>
<dbReference type="AlphaFoldDB" id="A0A918L2A3"/>
<gene>
    <name evidence="2" type="ORF">GCM10010269_13950</name>
</gene>
<organism evidence="2 3">
    <name type="scientific">Streptomyces humidus</name>
    <dbReference type="NCBI Taxonomy" id="52259"/>
    <lineage>
        <taxon>Bacteria</taxon>
        <taxon>Bacillati</taxon>
        <taxon>Actinomycetota</taxon>
        <taxon>Actinomycetes</taxon>
        <taxon>Kitasatosporales</taxon>
        <taxon>Streptomycetaceae</taxon>
        <taxon>Streptomyces</taxon>
    </lineage>
</organism>
<evidence type="ECO:0000313" key="2">
    <source>
        <dbReference type="EMBL" id="GGR76005.1"/>
    </source>
</evidence>
<sequence>MPSTSRPVPAPAPTRSGRDGERPGLRLLERLGLRSRPLSAPPAPVRAPRAAQVRALLSVLEEAVAAQRPTDAAVAACGEPGPVPDRAARACGDAASALLRLRARLIELPLTDVDLVRAQAYAGRLLSYGQWMVRQSADLAYRVHTDARTEAARLQLNGLGRPADELRRLRDALKDEEEDEGAEDGS</sequence>
<feature type="region of interest" description="Disordered" evidence="1">
    <location>
        <begin position="1"/>
        <end position="24"/>
    </location>
</feature>
<reference evidence="2" key="2">
    <citation type="submission" date="2020-09" db="EMBL/GenBank/DDBJ databases">
        <authorList>
            <person name="Sun Q."/>
            <person name="Ohkuma M."/>
        </authorList>
    </citation>
    <scope>NUCLEOTIDE SEQUENCE</scope>
    <source>
        <strain evidence="2">JCM 4386</strain>
    </source>
</reference>
<evidence type="ECO:0000313" key="3">
    <source>
        <dbReference type="Proteomes" id="UP000606194"/>
    </source>
</evidence>
<evidence type="ECO:0000256" key="1">
    <source>
        <dbReference type="SAM" id="MobiDB-lite"/>
    </source>
</evidence>
<accession>A0A918L2A3</accession>
<name>A0A918L2A3_9ACTN</name>
<dbReference type="RefSeq" id="WP_229877865.1">
    <property type="nucleotide sequence ID" value="NZ_BMTL01000005.1"/>
</dbReference>
<keyword evidence="3" id="KW-1185">Reference proteome</keyword>
<protein>
    <submittedName>
        <fullName evidence="2">Uncharacterized protein</fullName>
    </submittedName>
</protein>
<reference evidence="2" key="1">
    <citation type="journal article" date="2014" name="Int. J. Syst. Evol. Microbiol.">
        <title>Complete genome sequence of Corynebacterium casei LMG S-19264T (=DSM 44701T), isolated from a smear-ripened cheese.</title>
        <authorList>
            <consortium name="US DOE Joint Genome Institute (JGI-PGF)"/>
            <person name="Walter F."/>
            <person name="Albersmeier A."/>
            <person name="Kalinowski J."/>
            <person name="Ruckert C."/>
        </authorList>
    </citation>
    <scope>NUCLEOTIDE SEQUENCE</scope>
    <source>
        <strain evidence="2">JCM 4386</strain>
    </source>
</reference>
<dbReference type="EMBL" id="BMTL01000005">
    <property type="protein sequence ID" value="GGR76005.1"/>
    <property type="molecule type" value="Genomic_DNA"/>
</dbReference>